<organism evidence="1 2">
    <name type="scientific">Flavobacterium collinsii</name>
    <dbReference type="NCBI Taxonomy" id="1114861"/>
    <lineage>
        <taxon>Bacteria</taxon>
        <taxon>Pseudomonadati</taxon>
        <taxon>Bacteroidota</taxon>
        <taxon>Flavobacteriia</taxon>
        <taxon>Flavobacteriales</taxon>
        <taxon>Flavobacteriaceae</taxon>
        <taxon>Flavobacterium</taxon>
    </lineage>
</organism>
<dbReference type="EMBL" id="CADCST010000077">
    <property type="protein sequence ID" value="CAA9197842.1"/>
    <property type="molecule type" value="Genomic_DNA"/>
</dbReference>
<accession>A0ABN7EIF1</accession>
<evidence type="ECO:0000313" key="2">
    <source>
        <dbReference type="Proteomes" id="UP000474567"/>
    </source>
</evidence>
<protein>
    <submittedName>
        <fullName evidence="1">Uncharacterized protein</fullName>
    </submittedName>
</protein>
<keyword evidence="2" id="KW-1185">Reference proteome</keyword>
<gene>
    <name evidence="1" type="ORF">FLACOL7796_01894</name>
</gene>
<sequence>MINFKELFLWTLIVEIGNAYTHGVLIKTPVTAALPPKKLDTSLEIDDLIIEFYNQTSRLELAWELTDTPENIEPFQKNEFIIENYLKKDYSWSFVKELISGYINITASDLIFDKEYNDQQTFAYTLKKLKTTDTFFAFDIQSSVTACFKKTNNQVSDTIWLIHTDADKVYDMKIGLEEYLNLAYQAKCFKNWQLVYLFREKASEYELMKQFIPFIFNHIETDLSAFDIPHI</sequence>
<dbReference type="Proteomes" id="UP000474567">
    <property type="component" value="Unassembled WGS sequence"/>
</dbReference>
<comment type="caution">
    <text evidence="1">The sequence shown here is derived from an EMBL/GenBank/DDBJ whole genome shotgun (WGS) entry which is preliminary data.</text>
</comment>
<reference evidence="1 2" key="1">
    <citation type="submission" date="2020-02" db="EMBL/GenBank/DDBJ databases">
        <authorList>
            <person name="Criscuolo A."/>
        </authorList>
    </citation>
    <scope>NUCLEOTIDE SEQUENCE [LARGE SCALE GENOMIC DNA]</scope>
    <source>
        <strain evidence="1">CECT7796</strain>
    </source>
</reference>
<name>A0ABN7EIF1_9FLAO</name>
<dbReference type="RefSeq" id="WP_173965885.1">
    <property type="nucleotide sequence ID" value="NZ_CADCST010000077.1"/>
</dbReference>
<evidence type="ECO:0000313" key="1">
    <source>
        <dbReference type="EMBL" id="CAA9197842.1"/>
    </source>
</evidence>
<proteinExistence type="predicted"/>